<dbReference type="EMBL" id="BKAU01000005">
    <property type="protein sequence ID" value="GEP97608.1"/>
    <property type="molecule type" value="Genomic_DNA"/>
</dbReference>
<reference evidence="5 6" key="1">
    <citation type="submission" date="2019-07" db="EMBL/GenBank/DDBJ databases">
        <title>Whole genome shotgun sequence of Chitinophaga cymbidii NBRC 109752.</title>
        <authorList>
            <person name="Hosoyama A."/>
            <person name="Uohara A."/>
            <person name="Ohji S."/>
            <person name="Ichikawa N."/>
        </authorList>
    </citation>
    <scope>NUCLEOTIDE SEQUENCE [LARGE SCALE GENOMIC DNA]</scope>
    <source>
        <strain evidence="5 6">NBRC 109752</strain>
    </source>
</reference>
<keyword evidence="2" id="KW-0812">Transmembrane</keyword>
<dbReference type="InterPro" id="IPR006860">
    <property type="entry name" value="FecR"/>
</dbReference>
<dbReference type="PANTHER" id="PTHR30273">
    <property type="entry name" value="PERIPLASMIC SIGNAL SENSOR AND SIGMA FACTOR ACTIVATOR FECR-RELATED"/>
    <property type="match status" value="1"/>
</dbReference>
<evidence type="ECO:0000313" key="6">
    <source>
        <dbReference type="Proteomes" id="UP000321436"/>
    </source>
</evidence>
<feature type="compositionally biased region" description="Low complexity" evidence="1">
    <location>
        <begin position="282"/>
        <end position="293"/>
    </location>
</feature>
<evidence type="ECO:0000256" key="2">
    <source>
        <dbReference type="SAM" id="Phobius"/>
    </source>
</evidence>
<proteinExistence type="predicted"/>
<name>A0A512RPH9_9BACT</name>
<keyword evidence="2" id="KW-1133">Transmembrane helix</keyword>
<dbReference type="InterPro" id="IPR032508">
    <property type="entry name" value="FecR_C"/>
</dbReference>
<accession>A0A512RPH9</accession>
<keyword evidence="2" id="KW-0472">Membrane</keyword>
<feature type="transmembrane region" description="Helical" evidence="2">
    <location>
        <begin position="82"/>
        <end position="101"/>
    </location>
</feature>
<sequence length="411" mass="45587">MEQETFRKLLDKYLTGDLNTAEKAMLSSMIAQPEHKAALEGFVQQVMTASTYEEAYPPDIKERLDVFLNARMHPVRMRAQRIWWAAASIILFIGATVAIIVSSDRQSSPPVATVVQQYMDRAPGRNGAILTLADGSEVLLDSVASGTVVSLQGGAAAKIVNGALLYESNGNELMYNKITTPKGRQFHLTLPDGTGVWLNSASTIRYPTVFLGNERRVEMAGEGYFEVAKNKKMPFRVNINSRAEVEVLGTHFNINAYENEENITATLIEGSVEVKVLPAPRSVTGSSSKVASSEPPGSNSPVAQKRQPGIVLKPGQQAQISDAVRVINDANIDNVTAWKTGFFIFTDLTFDQVMRQLERWYDIEVVFEKGIPERQIRGEMTRNTPLTSVLKYFEKIGIRYRLEGRKLTILP</sequence>
<evidence type="ECO:0000259" key="4">
    <source>
        <dbReference type="Pfam" id="PF16344"/>
    </source>
</evidence>
<feature type="domain" description="FecR protein" evidence="3">
    <location>
        <begin position="177"/>
        <end position="273"/>
    </location>
</feature>
<dbReference type="Proteomes" id="UP000321436">
    <property type="component" value="Unassembled WGS sequence"/>
</dbReference>
<dbReference type="Gene3D" id="2.60.120.1440">
    <property type="match status" value="1"/>
</dbReference>
<keyword evidence="6" id="KW-1185">Reference proteome</keyword>
<dbReference type="InterPro" id="IPR012373">
    <property type="entry name" value="Ferrdict_sens_TM"/>
</dbReference>
<dbReference type="PANTHER" id="PTHR30273:SF2">
    <property type="entry name" value="PROTEIN FECR"/>
    <property type="match status" value="1"/>
</dbReference>
<evidence type="ECO:0000256" key="1">
    <source>
        <dbReference type="SAM" id="MobiDB-lite"/>
    </source>
</evidence>
<dbReference type="AlphaFoldDB" id="A0A512RPH9"/>
<comment type="caution">
    <text evidence="5">The sequence shown here is derived from an EMBL/GenBank/DDBJ whole genome shotgun (WGS) entry which is preliminary data.</text>
</comment>
<dbReference type="Pfam" id="PF16344">
    <property type="entry name" value="FecR_C"/>
    <property type="match status" value="1"/>
</dbReference>
<organism evidence="5 6">
    <name type="scientific">Chitinophaga cymbidii</name>
    <dbReference type="NCBI Taxonomy" id="1096750"/>
    <lineage>
        <taxon>Bacteria</taxon>
        <taxon>Pseudomonadati</taxon>
        <taxon>Bacteroidota</taxon>
        <taxon>Chitinophagia</taxon>
        <taxon>Chitinophagales</taxon>
        <taxon>Chitinophagaceae</taxon>
        <taxon>Chitinophaga</taxon>
    </lineage>
</organism>
<feature type="domain" description="Protein FecR C-terminal" evidence="4">
    <location>
        <begin position="343"/>
        <end position="409"/>
    </location>
</feature>
<dbReference type="RefSeq" id="WP_146865357.1">
    <property type="nucleotide sequence ID" value="NZ_BKAU01000005.1"/>
</dbReference>
<dbReference type="OrthoDB" id="646755at2"/>
<evidence type="ECO:0000259" key="3">
    <source>
        <dbReference type="Pfam" id="PF04773"/>
    </source>
</evidence>
<feature type="region of interest" description="Disordered" evidence="1">
    <location>
        <begin position="282"/>
        <end position="308"/>
    </location>
</feature>
<protein>
    <submittedName>
        <fullName evidence="5">Iron dicitrate transporter FecR</fullName>
    </submittedName>
</protein>
<gene>
    <name evidence="5" type="ORF">CCY01nite_38680</name>
</gene>
<evidence type="ECO:0000313" key="5">
    <source>
        <dbReference type="EMBL" id="GEP97608.1"/>
    </source>
</evidence>
<dbReference type="GO" id="GO:0016989">
    <property type="term" value="F:sigma factor antagonist activity"/>
    <property type="evidence" value="ECO:0007669"/>
    <property type="project" value="TreeGrafter"/>
</dbReference>
<dbReference type="Pfam" id="PF04773">
    <property type="entry name" value="FecR"/>
    <property type="match status" value="1"/>
</dbReference>
<dbReference type="Gene3D" id="3.55.50.30">
    <property type="match status" value="1"/>
</dbReference>